<protein>
    <submittedName>
        <fullName evidence="1">Uncharacterized protein</fullName>
    </submittedName>
</protein>
<keyword evidence="2" id="KW-1185">Reference proteome</keyword>
<dbReference type="Proteomes" id="UP000308600">
    <property type="component" value="Unassembled WGS sequence"/>
</dbReference>
<reference evidence="1 2" key="1">
    <citation type="journal article" date="2019" name="Nat. Ecol. Evol.">
        <title>Megaphylogeny resolves global patterns of mushroom evolution.</title>
        <authorList>
            <person name="Varga T."/>
            <person name="Krizsan K."/>
            <person name="Foldi C."/>
            <person name="Dima B."/>
            <person name="Sanchez-Garcia M."/>
            <person name="Sanchez-Ramirez S."/>
            <person name="Szollosi G.J."/>
            <person name="Szarkandi J.G."/>
            <person name="Papp V."/>
            <person name="Albert L."/>
            <person name="Andreopoulos W."/>
            <person name="Angelini C."/>
            <person name="Antonin V."/>
            <person name="Barry K.W."/>
            <person name="Bougher N.L."/>
            <person name="Buchanan P."/>
            <person name="Buyck B."/>
            <person name="Bense V."/>
            <person name="Catcheside P."/>
            <person name="Chovatia M."/>
            <person name="Cooper J."/>
            <person name="Damon W."/>
            <person name="Desjardin D."/>
            <person name="Finy P."/>
            <person name="Geml J."/>
            <person name="Haridas S."/>
            <person name="Hughes K."/>
            <person name="Justo A."/>
            <person name="Karasinski D."/>
            <person name="Kautmanova I."/>
            <person name="Kiss B."/>
            <person name="Kocsube S."/>
            <person name="Kotiranta H."/>
            <person name="LaButti K.M."/>
            <person name="Lechner B.E."/>
            <person name="Liimatainen K."/>
            <person name="Lipzen A."/>
            <person name="Lukacs Z."/>
            <person name="Mihaltcheva S."/>
            <person name="Morgado L.N."/>
            <person name="Niskanen T."/>
            <person name="Noordeloos M.E."/>
            <person name="Ohm R.A."/>
            <person name="Ortiz-Santana B."/>
            <person name="Ovrebo C."/>
            <person name="Racz N."/>
            <person name="Riley R."/>
            <person name="Savchenko A."/>
            <person name="Shiryaev A."/>
            <person name="Soop K."/>
            <person name="Spirin V."/>
            <person name="Szebenyi C."/>
            <person name="Tomsovsky M."/>
            <person name="Tulloss R.E."/>
            <person name="Uehling J."/>
            <person name="Grigoriev I.V."/>
            <person name="Vagvolgyi C."/>
            <person name="Papp T."/>
            <person name="Martin F.M."/>
            <person name="Miettinen O."/>
            <person name="Hibbett D.S."/>
            <person name="Nagy L.G."/>
        </authorList>
    </citation>
    <scope>NUCLEOTIDE SEQUENCE [LARGE SCALE GENOMIC DNA]</scope>
    <source>
        <strain evidence="1 2">NL-1719</strain>
    </source>
</reference>
<proteinExistence type="predicted"/>
<evidence type="ECO:0000313" key="2">
    <source>
        <dbReference type="Proteomes" id="UP000308600"/>
    </source>
</evidence>
<name>A0ACD3AMP2_9AGAR</name>
<gene>
    <name evidence="1" type="ORF">BDN72DRAFT_843618</name>
</gene>
<accession>A0ACD3AMP2</accession>
<sequence>MLLGERGQHPGRPGYHGSSDYTHLRMTSTELVPESRSYPKKIPYTRRASRLIWAVMSGPQHISAVSQSLKLRHTPGPIM</sequence>
<evidence type="ECO:0000313" key="1">
    <source>
        <dbReference type="EMBL" id="TFK66924.1"/>
    </source>
</evidence>
<organism evidence="1 2">
    <name type="scientific">Pluteus cervinus</name>
    <dbReference type="NCBI Taxonomy" id="181527"/>
    <lineage>
        <taxon>Eukaryota</taxon>
        <taxon>Fungi</taxon>
        <taxon>Dikarya</taxon>
        <taxon>Basidiomycota</taxon>
        <taxon>Agaricomycotina</taxon>
        <taxon>Agaricomycetes</taxon>
        <taxon>Agaricomycetidae</taxon>
        <taxon>Agaricales</taxon>
        <taxon>Pluteineae</taxon>
        <taxon>Pluteaceae</taxon>
        <taxon>Pluteus</taxon>
    </lineage>
</organism>
<dbReference type="EMBL" id="ML208390">
    <property type="protein sequence ID" value="TFK66924.1"/>
    <property type="molecule type" value="Genomic_DNA"/>
</dbReference>